<feature type="chain" id="PRO_5046126125" evidence="1">
    <location>
        <begin position="32"/>
        <end position="275"/>
    </location>
</feature>
<evidence type="ECO:0000256" key="1">
    <source>
        <dbReference type="SAM" id="SignalP"/>
    </source>
</evidence>
<dbReference type="PROSITE" id="PS51318">
    <property type="entry name" value="TAT"/>
    <property type="match status" value="1"/>
</dbReference>
<evidence type="ECO:0000259" key="2">
    <source>
        <dbReference type="Pfam" id="PF00188"/>
    </source>
</evidence>
<comment type="caution">
    <text evidence="3">The sequence shown here is derived from an EMBL/GenBank/DDBJ whole genome shotgun (WGS) entry which is preliminary data.</text>
</comment>
<name>A0ABW4N6U3_9CAUL</name>
<accession>A0ABW4N6U3</accession>
<dbReference type="PANTHER" id="PTHR31157:SF1">
    <property type="entry name" value="SCP DOMAIN-CONTAINING PROTEIN"/>
    <property type="match status" value="1"/>
</dbReference>
<evidence type="ECO:0000313" key="3">
    <source>
        <dbReference type="EMBL" id="MFD1785184.1"/>
    </source>
</evidence>
<dbReference type="EMBL" id="JBHUEY010000006">
    <property type="protein sequence ID" value="MFD1785184.1"/>
    <property type="molecule type" value="Genomic_DNA"/>
</dbReference>
<feature type="domain" description="SCP" evidence="2">
    <location>
        <begin position="69"/>
        <end position="183"/>
    </location>
</feature>
<evidence type="ECO:0000313" key="4">
    <source>
        <dbReference type="Proteomes" id="UP001597237"/>
    </source>
</evidence>
<dbReference type="PANTHER" id="PTHR31157">
    <property type="entry name" value="SCP DOMAIN-CONTAINING PROTEIN"/>
    <property type="match status" value="1"/>
</dbReference>
<sequence length="275" mass="29695">MSTLPHFATPDRRRLLGGLALALCAPALAHAALRPGEPQPWLDYEARLRGRLGDAGGGRFQAGTAEALLAETNAVRHAAGRGELQWSAQLALAARAHAADLAARGYVEHLSPEGFDPSHRLSLLSRRLLASTSENIAVRTGGAPPTASDLMGVWRKSRPHWTGLMLPTHTHAAFGVVQAGRRTIAVGLYARPDGTLAQPAPFRLEDEADLVRAVASARPELRDFELTDPISERRMAGPWPTGEDFALPRGVYQLRPHRPVPGGTQILWGPIFVRL</sequence>
<dbReference type="InterPro" id="IPR035940">
    <property type="entry name" value="CAP_sf"/>
</dbReference>
<reference evidence="4" key="1">
    <citation type="journal article" date="2019" name="Int. J. Syst. Evol. Microbiol.">
        <title>The Global Catalogue of Microorganisms (GCM) 10K type strain sequencing project: providing services to taxonomists for standard genome sequencing and annotation.</title>
        <authorList>
            <consortium name="The Broad Institute Genomics Platform"/>
            <consortium name="The Broad Institute Genome Sequencing Center for Infectious Disease"/>
            <person name="Wu L."/>
            <person name="Ma J."/>
        </authorList>
    </citation>
    <scope>NUCLEOTIDE SEQUENCE [LARGE SCALE GENOMIC DNA]</scope>
    <source>
        <strain evidence="4">DFY28</strain>
    </source>
</reference>
<proteinExistence type="predicted"/>
<dbReference type="InterPro" id="IPR014044">
    <property type="entry name" value="CAP_dom"/>
</dbReference>
<keyword evidence="1" id="KW-0732">Signal</keyword>
<organism evidence="3 4">
    <name type="scientific">Phenylobacterium terrae</name>
    <dbReference type="NCBI Taxonomy" id="2665495"/>
    <lineage>
        <taxon>Bacteria</taxon>
        <taxon>Pseudomonadati</taxon>
        <taxon>Pseudomonadota</taxon>
        <taxon>Alphaproteobacteria</taxon>
        <taxon>Caulobacterales</taxon>
        <taxon>Caulobacteraceae</taxon>
        <taxon>Phenylobacterium</taxon>
    </lineage>
</organism>
<dbReference type="Gene3D" id="3.40.33.10">
    <property type="entry name" value="CAP"/>
    <property type="match status" value="1"/>
</dbReference>
<dbReference type="RefSeq" id="WP_377282137.1">
    <property type="nucleotide sequence ID" value="NZ_JBHRSI010000005.1"/>
</dbReference>
<dbReference type="Proteomes" id="UP001597237">
    <property type="component" value="Unassembled WGS sequence"/>
</dbReference>
<keyword evidence="4" id="KW-1185">Reference proteome</keyword>
<protein>
    <submittedName>
        <fullName evidence="3">CAP domain-containing protein</fullName>
    </submittedName>
</protein>
<gene>
    <name evidence="3" type="ORF">ACFSC0_17420</name>
</gene>
<dbReference type="Pfam" id="PF00188">
    <property type="entry name" value="CAP"/>
    <property type="match status" value="1"/>
</dbReference>
<dbReference type="SUPFAM" id="SSF55797">
    <property type="entry name" value="PR-1-like"/>
    <property type="match status" value="1"/>
</dbReference>
<dbReference type="InterPro" id="IPR006311">
    <property type="entry name" value="TAT_signal"/>
</dbReference>
<feature type="signal peptide" evidence="1">
    <location>
        <begin position="1"/>
        <end position="31"/>
    </location>
</feature>